<sequence length="497" mass="56289">MSALEVRRANVISKRHIIQQTRRVFHSQTISHLFRIAISLVLLPLDNLILFVAVLLTYLSPFFRRLEALHRRKKILQDLQFRPKTVLVTGVDTPHGLRVARCWYNEGHRVVGADITDARCTSGESMSRAFAAYYRIPKAQYVSRLLDIVLREKVDIWIPCSRDASVVDDAMAKQAIESRTSCKCSTLNTDLAIQWGQLETFIPYLTERDLPVVENHQVQSRDSIHKILHRSPTKVYHMRKPTPPTNTEAAIVLPKRTISSTYTEVSQIQVSKDSPWLMQQHVRLGEFIAELLIVCGHVTAIMIRPASRDSVWGCSPLHEGLSAAIHRVVDSFASKSGSRVTAHLAVRLMVDEELTSNSVRYEVNIADCTQGAAATTHLLQDTPPHALVNGYLAALSEDGIPKASVNAFTSESFSRLPSVYEIIKSYDVRKVLPALYPLAQGIDWAVDEAGKLLVFWKNWRFSIADPLPWWWHTHVYWPLRELDLLLHSKKQADASRT</sequence>
<evidence type="ECO:0008006" key="3">
    <source>
        <dbReference type="Google" id="ProtNLM"/>
    </source>
</evidence>
<accession>A0A7R7XYG8</accession>
<organism evidence="1 2">
    <name type="scientific">Aspergillus puulaauensis</name>
    <dbReference type="NCBI Taxonomy" id="1220207"/>
    <lineage>
        <taxon>Eukaryota</taxon>
        <taxon>Fungi</taxon>
        <taxon>Dikarya</taxon>
        <taxon>Ascomycota</taxon>
        <taxon>Pezizomycotina</taxon>
        <taxon>Eurotiomycetes</taxon>
        <taxon>Eurotiomycetidae</taxon>
        <taxon>Eurotiales</taxon>
        <taxon>Aspergillaceae</taxon>
        <taxon>Aspergillus</taxon>
    </lineage>
</organism>
<protein>
    <recommendedName>
        <fullName evidence="3">ATP-grasp domain-containing protein</fullName>
    </recommendedName>
</protein>
<proteinExistence type="predicted"/>
<evidence type="ECO:0000313" key="2">
    <source>
        <dbReference type="Proteomes" id="UP000654913"/>
    </source>
</evidence>
<dbReference type="EMBL" id="AP024450">
    <property type="protein sequence ID" value="BCS29991.1"/>
    <property type="molecule type" value="Genomic_DNA"/>
</dbReference>
<name>A0A7R7XYG8_9EURO</name>
<dbReference type="SUPFAM" id="SSF51735">
    <property type="entry name" value="NAD(P)-binding Rossmann-fold domains"/>
    <property type="match status" value="1"/>
</dbReference>
<evidence type="ECO:0000313" key="1">
    <source>
        <dbReference type="EMBL" id="BCS29991.1"/>
    </source>
</evidence>
<dbReference type="OrthoDB" id="186626at2759"/>
<reference evidence="1" key="1">
    <citation type="submission" date="2021-01" db="EMBL/GenBank/DDBJ databases">
        <authorList>
            <consortium name="Aspergillus puulaauensis MK2 genome sequencing consortium"/>
            <person name="Kazuki M."/>
            <person name="Futagami T."/>
        </authorList>
    </citation>
    <scope>NUCLEOTIDE SEQUENCE</scope>
    <source>
        <strain evidence="1">MK2</strain>
    </source>
</reference>
<gene>
    <name evidence="1" type="ORF">APUU_80294A</name>
</gene>
<dbReference type="Proteomes" id="UP000654913">
    <property type="component" value="Chromosome 8"/>
</dbReference>
<reference evidence="1" key="2">
    <citation type="submission" date="2021-02" db="EMBL/GenBank/DDBJ databases">
        <title>Aspergillus puulaauensis MK2 genome sequence.</title>
        <authorList>
            <person name="Futagami T."/>
            <person name="Mori K."/>
            <person name="Kadooka C."/>
            <person name="Tanaka T."/>
        </authorList>
    </citation>
    <scope>NUCLEOTIDE SEQUENCE</scope>
    <source>
        <strain evidence="1">MK2</strain>
    </source>
</reference>
<dbReference type="Gene3D" id="3.40.50.20">
    <property type="match status" value="1"/>
</dbReference>
<keyword evidence="2" id="KW-1185">Reference proteome</keyword>
<dbReference type="RefSeq" id="XP_041562177.1">
    <property type="nucleotide sequence ID" value="XM_041696559.1"/>
</dbReference>
<dbReference type="AlphaFoldDB" id="A0A7R7XYG8"/>
<dbReference type="InterPro" id="IPR036291">
    <property type="entry name" value="NAD(P)-bd_dom_sf"/>
</dbReference>
<dbReference type="KEGG" id="apuu:APUU_80294A"/>
<dbReference type="GeneID" id="64979988"/>